<dbReference type="InterPro" id="IPR000531">
    <property type="entry name" value="Beta-barrel_TonB"/>
</dbReference>
<dbReference type="InterPro" id="IPR039426">
    <property type="entry name" value="TonB-dep_rcpt-like"/>
</dbReference>
<organism evidence="13 14">
    <name type="scientific">Kineobactrum salinum</name>
    <dbReference type="NCBI Taxonomy" id="2708301"/>
    <lineage>
        <taxon>Bacteria</taxon>
        <taxon>Pseudomonadati</taxon>
        <taxon>Pseudomonadota</taxon>
        <taxon>Gammaproteobacteria</taxon>
        <taxon>Cellvibrionales</taxon>
        <taxon>Halieaceae</taxon>
        <taxon>Kineobactrum</taxon>
    </lineage>
</organism>
<dbReference type="Pfam" id="PF00593">
    <property type="entry name" value="TonB_dep_Rec_b-barrel"/>
    <property type="match status" value="1"/>
</dbReference>
<feature type="domain" description="TonB-dependent receptor plug" evidence="12">
    <location>
        <begin position="53"/>
        <end position="163"/>
    </location>
</feature>
<evidence type="ECO:0000259" key="11">
    <source>
        <dbReference type="Pfam" id="PF00593"/>
    </source>
</evidence>
<feature type="domain" description="TonB-dependent receptor-like beta-barrel" evidence="11">
    <location>
        <begin position="358"/>
        <end position="921"/>
    </location>
</feature>
<dbReference type="PANTHER" id="PTHR47234:SF2">
    <property type="entry name" value="TONB-DEPENDENT RECEPTOR"/>
    <property type="match status" value="1"/>
</dbReference>
<dbReference type="Gene3D" id="2.40.170.20">
    <property type="entry name" value="TonB-dependent receptor, beta-barrel domain"/>
    <property type="match status" value="1"/>
</dbReference>
<keyword evidence="3 8" id="KW-1134">Transmembrane beta strand</keyword>
<evidence type="ECO:0000313" key="13">
    <source>
        <dbReference type="EMBL" id="QIB65495.1"/>
    </source>
</evidence>
<dbReference type="InterPro" id="IPR037066">
    <property type="entry name" value="Plug_dom_sf"/>
</dbReference>
<gene>
    <name evidence="13" type="ORF">G3T16_08855</name>
</gene>
<evidence type="ECO:0000256" key="7">
    <source>
        <dbReference type="ARBA" id="ARBA00023237"/>
    </source>
</evidence>
<evidence type="ECO:0000256" key="10">
    <source>
        <dbReference type="SAM" id="SignalP"/>
    </source>
</evidence>
<keyword evidence="10" id="KW-0732">Signal</keyword>
<evidence type="ECO:0000256" key="1">
    <source>
        <dbReference type="ARBA" id="ARBA00004571"/>
    </source>
</evidence>
<dbReference type="KEGG" id="kim:G3T16_08855"/>
<evidence type="ECO:0000256" key="3">
    <source>
        <dbReference type="ARBA" id="ARBA00022452"/>
    </source>
</evidence>
<comment type="subcellular location">
    <subcellularLocation>
        <location evidence="1 8">Cell outer membrane</location>
        <topology evidence="1 8">Multi-pass membrane protein</topology>
    </subcellularLocation>
</comment>
<dbReference type="SUPFAM" id="SSF56935">
    <property type="entry name" value="Porins"/>
    <property type="match status" value="1"/>
</dbReference>
<evidence type="ECO:0000256" key="8">
    <source>
        <dbReference type="PROSITE-ProRule" id="PRU01360"/>
    </source>
</evidence>
<keyword evidence="13" id="KW-0675">Receptor</keyword>
<keyword evidence="14" id="KW-1185">Reference proteome</keyword>
<dbReference type="AlphaFoldDB" id="A0A6C0U519"/>
<keyword evidence="6 8" id="KW-0472">Membrane</keyword>
<dbReference type="GO" id="GO:0009279">
    <property type="term" value="C:cell outer membrane"/>
    <property type="evidence" value="ECO:0007669"/>
    <property type="project" value="UniProtKB-SubCell"/>
</dbReference>
<evidence type="ECO:0000256" key="2">
    <source>
        <dbReference type="ARBA" id="ARBA00022448"/>
    </source>
</evidence>
<dbReference type="PANTHER" id="PTHR47234">
    <property type="match status" value="1"/>
</dbReference>
<dbReference type="Proteomes" id="UP000477680">
    <property type="component" value="Chromosome"/>
</dbReference>
<sequence>MLRKNRLTVAVSAALGLGAAAVMPSVANAQEELLVEEVIVTGSRIQRANLVSASPVTQVDAQEFKFQGTTRVEDLMKNLPQVYSNQNSSQANGATGTATLNLRNLGDERTLVLVNGRRLPAGSPIQGGTGADINQIPAALIQRVEVLTGGASATYGSDAVAGVVNFVMVDDFEGVEFDYQFSQYQHDNNNSGIRNIVQDAGFPVPTGSNTDGEIQNWSLVMGGNFDNGRGNVTAYAGYREIDPVLQSERDYSACALGVNVGSCGGSGTSAQGTFITPVGNFYVEGDQVVPGSQVYNYGPLNFYQRPDERYTGGVFGRYQINEHVETYTELSFMDNRTNAQIAPSGAFGVSFDLRSSNPFLSDQQRSQLFSDPDELNDDGTLPITLLRRNVEGGPRNQDLRHTTFRGVFGFRGDINETWRYDIYGLYSEVSMENTYNNDLSNAKIANALEAVEFTDPETGETSTVCQSVVDGTDPNCVPWNVWETGAVDPAAADYMELPLFARGTTDQKVFSGYLAGSLGDYGIKLPSANSGVEVVVGAEYRKESLNFSPDEGFQLGLGAGQGGATNPVNGEYDVTEYFTEISIPLVEGAAYAEEVTMDLGYRYSDYSTGVTTDTYGVRGGWAINSDVKLRGSYQRAVRAPNIRELFLPTGFNLFDMTQDPCTTSPDGDPPTASMEQCQRTGLPPELYNDFVDSFAGQYNYLQGGNTELQPEESDTYSLGFIWSPTFVEDLTLSVDWYSIEIEQGIDTPNPETILDECIAGDDSQCAKINRGPLGDLWLGSDVNSSGHIVALLENLALEEVEGWDIIVDYALGLGDMGTLTFNNTMSIIDKWDQQEFAAAQTVDCAGTWGGPCGYPTPDFRNNLRATWLTPWNVTASVLWRHIGGTDDINNNVDIDSYNYFDVAAVWDVMDSASIRLGLNNVFDRDPPIVGDGAGPSNNGNGNTFPGMYDALGRYMYIGATVSF</sequence>
<evidence type="ECO:0000259" key="12">
    <source>
        <dbReference type="Pfam" id="PF07715"/>
    </source>
</evidence>
<dbReference type="Gene3D" id="2.170.130.10">
    <property type="entry name" value="TonB-dependent receptor, plug domain"/>
    <property type="match status" value="1"/>
</dbReference>
<keyword evidence="2 8" id="KW-0813">Transport</keyword>
<dbReference type="InterPro" id="IPR036942">
    <property type="entry name" value="Beta-barrel_TonB_sf"/>
</dbReference>
<keyword evidence="4 8" id="KW-0812">Transmembrane</keyword>
<keyword evidence="5 9" id="KW-0798">TonB box</keyword>
<evidence type="ECO:0000256" key="4">
    <source>
        <dbReference type="ARBA" id="ARBA00022692"/>
    </source>
</evidence>
<evidence type="ECO:0000256" key="6">
    <source>
        <dbReference type="ARBA" id="ARBA00023136"/>
    </source>
</evidence>
<comment type="similarity">
    <text evidence="8 9">Belongs to the TonB-dependent receptor family.</text>
</comment>
<keyword evidence="7 8" id="KW-0998">Cell outer membrane</keyword>
<name>A0A6C0U519_9GAMM</name>
<reference evidence="13 14" key="1">
    <citation type="submission" date="2020-02" db="EMBL/GenBank/DDBJ databases">
        <title>Genome sequencing for Kineobactrum sp. M2.</title>
        <authorList>
            <person name="Park S.-J."/>
        </authorList>
    </citation>
    <scope>NUCLEOTIDE SEQUENCE [LARGE SCALE GENOMIC DNA]</scope>
    <source>
        <strain evidence="13 14">M2</strain>
    </source>
</reference>
<evidence type="ECO:0000256" key="5">
    <source>
        <dbReference type="ARBA" id="ARBA00023077"/>
    </source>
</evidence>
<feature type="signal peptide" evidence="10">
    <location>
        <begin position="1"/>
        <end position="29"/>
    </location>
</feature>
<dbReference type="Pfam" id="PF07715">
    <property type="entry name" value="Plug"/>
    <property type="match status" value="1"/>
</dbReference>
<accession>A0A6C0U519</accession>
<dbReference type="InterPro" id="IPR012910">
    <property type="entry name" value="Plug_dom"/>
</dbReference>
<proteinExistence type="inferred from homology"/>
<feature type="chain" id="PRO_5025659023" evidence="10">
    <location>
        <begin position="30"/>
        <end position="963"/>
    </location>
</feature>
<evidence type="ECO:0000256" key="9">
    <source>
        <dbReference type="RuleBase" id="RU003357"/>
    </source>
</evidence>
<evidence type="ECO:0000313" key="14">
    <source>
        <dbReference type="Proteomes" id="UP000477680"/>
    </source>
</evidence>
<dbReference type="PROSITE" id="PS52016">
    <property type="entry name" value="TONB_DEPENDENT_REC_3"/>
    <property type="match status" value="1"/>
</dbReference>
<protein>
    <submittedName>
        <fullName evidence="13">TonB-dependent receptor</fullName>
    </submittedName>
</protein>
<dbReference type="EMBL" id="CP048711">
    <property type="protein sequence ID" value="QIB65495.1"/>
    <property type="molecule type" value="Genomic_DNA"/>
</dbReference>